<comment type="caution">
    <text evidence="3">The sequence shown here is derived from an EMBL/GenBank/DDBJ whole genome shotgun (WGS) entry which is preliminary data.</text>
</comment>
<dbReference type="PANTHER" id="PTHR43540:SF7">
    <property type="entry name" value="ISOCHORISMATASE FAMILY PROTEIN YECD"/>
    <property type="match status" value="1"/>
</dbReference>
<evidence type="ECO:0000313" key="4">
    <source>
        <dbReference type="Proteomes" id="UP000622890"/>
    </source>
</evidence>
<dbReference type="Gene3D" id="3.40.50.850">
    <property type="entry name" value="Isochorismatase-like"/>
    <property type="match status" value="1"/>
</dbReference>
<dbReference type="GO" id="GO:0016787">
    <property type="term" value="F:hydrolase activity"/>
    <property type="evidence" value="ECO:0007669"/>
    <property type="project" value="UniProtKB-KW"/>
</dbReference>
<dbReference type="SUPFAM" id="SSF52499">
    <property type="entry name" value="Isochorismatase-like hydrolases"/>
    <property type="match status" value="1"/>
</dbReference>
<evidence type="ECO:0000259" key="2">
    <source>
        <dbReference type="Pfam" id="PF00857"/>
    </source>
</evidence>
<dbReference type="RefSeq" id="WP_200594273.1">
    <property type="nucleotide sequence ID" value="NZ_JAEPBG010000008.1"/>
</dbReference>
<protein>
    <submittedName>
        <fullName evidence="3">Isochorismatase family protein</fullName>
    </submittedName>
</protein>
<evidence type="ECO:0000256" key="1">
    <source>
        <dbReference type="ARBA" id="ARBA00022801"/>
    </source>
</evidence>
<accession>A0A934SVR2</accession>
<organism evidence="3 4">
    <name type="scientific">Noviherbaspirillum pedocola</name>
    <dbReference type="NCBI Taxonomy" id="2801341"/>
    <lineage>
        <taxon>Bacteria</taxon>
        <taxon>Pseudomonadati</taxon>
        <taxon>Pseudomonadota</taxon>
        <taxon>Betaproteobacteria</taxon>
        <taxon>Burkholderiales</taxon>
        <taxon>Oxalobacteraceae</taxon>
        <taxon>Noviherbaspirillum</taxon>
    </lineage>
</organism>
<name>A0A934SVR2_9BURK</name>
<sequence length="187" mass="19491">MSITAIDPRSALVVIDLQQGIVANPAAHAVTDIVARAAELAAAFRAKGLPVVLVNVAGGAPGRAEQTFRLDNLPAGWTELVPELGRQPSDITVTKHTWGAFTGTGLEATLRKLNITQIVLAGIATSIGVESTARFASELGLNVALAIDAMTDRSPQAHEHSVTRIFPRLGETGTTREIIALLESGAG</sequence>
<keyword evidence="1" id="KW-0378">Hydrolase</keyword>
<proteinExistence type="predicted"/>
<dbReference type="Proteomes" id="UP000622890">
    <property type="component" value="Unassembled WGS sequence"/>
</dbReference>
<dbReference type="Pfam" id="PF00857">
    <property type="entry name" value="Isochorismatase"/>
    <property type="match status" value="1"/>
</dbReference>
<dbReference type="InterPro" id="IPR036380">
    <property type="entry name" value="Isochorismatase-like_sf"/>
</dbReference>
<evidence type="ECO:0000313" key="3">
    <source>
        <dbReference type="EMBL" id="MBK4736642.1"/>
    </source>
</evidence>
<feature type="domain" description="Isochorismatase-like" evidence="2">
    <location>
        <begin position="10"/>
        <end position="176"/>
    </location>
</feature>
<dbReference type="PANTHER" id="PTHR43540">
    <property type="entry name" value="PEROXYUREIDOACRYLATE/UREIDOACRYLATE AMIDOHYDROLASE-RELATED"/>
    <property type="match status" value="1"/>
</dbReference>
<dbReference type="CDD" id="cd00431">
    <property type="entry name" value="cysteine_hydrolases"/>
    <property type="match status" value="1"/>
</dbReference>
<dbReference type="EMBL" id="JAEPBG010000008">
    <property type="protein sequence ID" value="MBK4736642.1"/>
    <property type="molecule type" value="Genomic_DNA"/>
</dbReference>
<dbReference type="InterPro" id="IPR000868">
    <property type="entry name" value="Isochorismatase-like_dom"/>
</dbReference>
<gene>
    <name evidence="3" type="ORF">JJB74_18610</name>
</gene>
<keyword evidence="4" id="KW-1185">Reference proteome</keyword>
<dbReference type="InterPro" id="IPR050272">
    <property type="entry name" value="Isochorismatase-like_hydrls"/>
</dbReference>
<reference evidence="3" key="1">
    <citation type="submission" date="2021-01" db="EMBL/GenBank/DDBJ databases">
        <title>Genome sequence of strain Noviherbaspirillum sp. DKR-6.</title>
        <authorList>
            <person name="Chaudhary D.K."/>
        </authorList>
    </citation>
    <scope>NUCLEOTIDE SEQUENCE</scope>
    <source>
        <strain evidence="3">DKR-6</strain>
    </source>
</reference>
<dbReference type="AlphaFoldDB" id="A0A934SVR2"/>